<dbReference type="GO" id="GO:0005737">
    <property type="term" value="C:cytoplasm"/>
    <property type="evidence" value="ECO:0007669"/>
    <property type="project" value="TreeGrafter"/>
</dbReference>
<dbReference type="InterPro" id="IPR036188">
    <property type="entry name" value="FAD/NAD-bd_sf"/>
</dbReference>
<feature type="domain" description="FAD/NAD(P)-binding" evidence="5">
    <location>
        <begin position="5"/>
        <end position="294"/>
    </location>
</feature>
<dbReference type="Pfam" id="PF07992">
    <property type="entry name" value="Pyr_redox_2"/>
    <property type="match status" value="1"/>
</dbReference>
<keyword evidence="3" id="KW-0274">FAD</keyword>
<dbReference type="EMBL" id="JAFBWN010000039">
    <property type="protein sequence ID" value="MBM2357471.1"/>
    <property type="molecule type" value="Genomic_DNA"/>
</dbReference>
<dbReference type="Gene3D" id="3.50.50.60">
    <property type="entry name" value="FAD/NAD(P)-binding domain"/>
    <property type="match status" value="2"/>
</dbReference>
<dbReference type="PRINTS" id="PR00411">
    <property type="entry name" value="PNDRDTASEI"/>
</dbReference>
<sequence>MNDGHVVIVGAGQGGVQAALSLRQEGHGGAITLIGDEEGLPYQRPPLSKDYLKTGQAERLVLRPADYFDRKAINLWTGRRVDGIDRAARQVHVGQDTLTYDRLILATGTRNLTPPISGIGRAFGLRTLAQAKGLRDALNGTRRIAVIGGGFIGLEVAAVARAGGHEVHVAEAAPRLMSRVLSPQMSERFRGKHESLGTRFHLGNGVTELRDGCIVLASGETIDADLVLLAAGVRPNTELAEAAGLAVDNGVVVDPLLRTSDPEIYALGDCCAFPDPESGNHVRLESVQAATDQARAIARTIVHGAQEPYAKVPWFWSDQADWKLQIAGLADPDATSVTIGEDTVFRFSGNRLCAVETINNAKVHMQARKVLARRPAPAYDDLARCGFDLGRETEKDRV</sequence>
<dbReference type="PRINTS" id="PR00368">
    <property type="entry name" value="FADPNR"/>
</dbReference>
<reference evidence="7" key="1">
    <citation type="submission" date="2021-01" db="EMBL/GenBank/DDBJ databases">
        <title>Diatom-associated Roseobacters Show Island Model of Population Structure.</title>
        <authorList>
            <person name="Qu L."/>
            <person name="Feng X."/>
            <person name="Chen Y."/>
            <person name="Li L."/>
            <person name="Wang X."/>
            <person name="Hu Z."/>
            <person name="Wang H."/>
            <person name="Luo H."/>
        </authorList>
    </citation>
    <scope>NUCLEOTIDE SEQUENCE</scope>
    <source>
        <strain evidence="7">SM26-45</strain>
    </source>
</reference>
<dbReference type="InterPro" id="IPR023753">
    <property type="entry name" value="FAD/NAD-binding_dom"/>
</dbReference>
<accession>A0A9Q2NMQ1</accession>
<dbReference type="InterPro" id="IPR028202">
    <property type="entry name" value="Reductase_C"/>
</dbReference>
<evidence type="ECO:0000256" key="3">
    <source>
        <dbReference type="ARBA" id="ARBA00022827"/>
    </source>
</evidence>
<evidence type="ECO:0000259" key="6">
    <source>
        <dbReference type="Pfam" id="PF14759"/>
    </source>
</evidence>
<dbReference type="AlphaFoldDB" id="A0A9Q2NMQ1"/>
<dbReference type="PANTHER" id="PTHR43557">
    <property type="entry name" value="APOPTOSIS-INDUCING FACTOR 1"/>
    <property type="match status" value="1"/>
</dbReference>
<dbReference type="InterPro" id="IPR050446">
    <property type="entry name" value="FAD-oxidoreductase/Apoptosis"/>
</dbReference>
<evidence type="ECO:0000256" key="2">
    <source>
        <dbReference type="ARBA" id="ARBA00022630"/>
    </source>
</evidence>
<dbReference type="GO" id="GO:0016651">
    <property type="term" value="F:oxidoreductase activity, acting on NAD(P)H"/>
    <property type="evidence" value="ECO:0007669"/>
    <property type="project" value="TreeGrafter"/>
</dbReference>
<organism evidence="7 8">
    <name type="scientific">Pseudosulfitobacter pseudonitzschiae</name>
    <dbReference type="NCBI Taxonomy" id="1402135"/>
    <lineage>
        <taxon>Bacteria</taxon>
        <taxon>Pseudomonadati</taxon>
        <taxon>Pseudomonadota</taxon>
        <taxon>Alphaproteobacteria</taxon>
        <taxon>Rhodobacterales</taxon>
        <taxon>Roseobacteraceae</taxon>
        <taxon>Pseudosulfitobacter</taxon>
    </lineage>
</organism>
<dbReference type="RefSeq" id="WP_231036208.1">
    <property type="nucleotide sequence ID" value="NZ_JAJNGX010000039.1"/>
</dbReference>
<comment type="caution">
    <text evidence="7">The sequence shown here is derived from an EMBL/GenBank/DDBJ whole genome shotgun (WGS) entry which is preliminary data.</text>
</comment>
<evidence type="ECO:0000259" key="5">
    <source>
        <dbReference type="Pfam" id="PF07992"/>
    </source>
</evidence>
<comment type="cofactor">
    <cofactor evidence="1">
        <name>FAD</name>
        <dbReference type="ChEBI" id="CHEBI:57692"/>
    </cofactor>
</comment>
<evidence type="ECO:0000313" key="8">
    <source>
        <dbReference type="Proteomes" id="UP000809337"/>
    </source>
</evidence>
<dbReference type="InterPro" id="IPR016156">
    <property type="entry name" value="FAD/NAD-linked_Rdtase_dimer_sf"/>
</dbReference>
<dbReference type="PANTHER" id="PTHR43557:SF2">
    <property type="entry name" value="RIESKE DOMAIN-CONTAINING PROTEIN-RELATED"/>
    <property type="match status" value="1"/>
</dbReference>
<keyword evidence="2" id="KW-0285">Flavoprotein</keyword>
<evidence type="ECO:0000256" key="4">
    <source>
        <dbReference type="ARBA" id="ARBA00023002"/>
    </source>
</evidence>
<proteinExistence type="predicted"/>
<name>A0A9Q2NMQ1_9RHOB</name>
<feature type="domain" description="Reductase C-terminal" evidence="6">
    <location>
        <begin position="314"/>
        <end position="389"/>
    </location>
</feature>
<gene>
    <name evidence="7" type="ORF">JQX14_23250</name>
</gene>
<evidence type="ECO:0000313" key="7">
    <source>
        <dbReference type="EMBL" id="MBM2357471.1"/>
    </source>
</evidence>
<dbReference type="SUPFAM" id="SSF51905">
    <property type="entry name" value="FAD/NAD(P)-binding domain"/>
    <property type="match status" value="2"/>
</dbReference>
<keyword evidence="4" id="KW-0560">Oxidoreductase</keyword>
<protein>
    <submittedName>
        <fullName evidence="7">Oxidoreductase</fullName>
    </submittedName>
</protein>
<evidence type="ECO:0000256" key="1">
    <source>
        <dbReference type="ARBA" id="ARBA00001974"/>
    </source>
</evidence>
<dbReference type="Gene3D" id="3.30.390.30">
    <property type="match status" value="1"/>
</dbReference>
<dbReference type="SUPFAM" id="SSF55424">
    <property type="entry name" value="FAD/NAD-linked reductases, dimerisation (C-terminal) domain"/>
    <property type="match status" value="1"/>
</dbReference>
<dbReference type="Pfam" id="PF14759">
    <property type="entry name" value="Reductase_C"/>
    <property type="match status" value="1"/>
</dbReference>
<dbReference type="Proteomes" id="UP000809337">
    <property type="component" value="Unassembled WGS sequence"/>
</dbReference>